<gene>
    <name evidence="1" type="ORF">CYJ96_03480</name>
</gene>
<reference evidence="1 2" key="1">
    <citation type="submission" date="2017-12" db="EMBL/GenBank/DDBJ databases">
        <title>Phylogenetic diversity of female urinary microbiome.</title>
        <authorList>
            <person name="Thomas-White K."/>
            <person name="Wolfe A.J."/>
        </authorList>
    </citation>
    <scope>NUCLEOTIDE SEQUENCE [LARGE SCALE GENOMIC DNA]</scope>
    <source>
        <strain evidence="1 2">UMB0416</strain>
    </source>
</reference>
<organism evidence="1 2">
    <name type="scientific">Faucicola osloensis</name>
    <name type="common">Moraxella osloensis</name>
    <dbReference type="NCBI Taxonomy" id="34062"/>
    <lineage>
        <taxon>Bacteria</taxon>
        <taxon>Pseudomonadati</taxon>
        <taxon>Pseudomonadota</taxon>
        <taxon>Gammaproteobacteria</taxon>
        <taxon>Moraxellales</taxon>
        <taxon>Moraxellaceae</taxon>
        <taxon>Faucicola</taxon>
    </lineage>
</organism>
<comment type="caution">
    <text evidence="1">The sequence shown here is derived from an EMBL/GenBank/DDBJ whole genome shotgun (WGS) entry which is preliminary data.</text>
</comment>
<evidence type="ECO:0000313" key="1">
    <source>
        <dbReference type="EMBL" id="PKZ69210.1"/>
    </source>
</evidence>
<dbReference type="EMBL" id="PKJS01000004">
    <property type="protein sequence ID" value="PKZ69210.1"/>
    <property type="molecule type" value="Genomic_DNA"/>
</dbReference>
<proteinExistence type="predicted"/>
<name>A0A2I1RJB0_FAUOS</name>
<accession>A0A2I1RJB0</accession>
<dbReference type="Proteomes" id="UP000234914">
    <property type="component" value="Unassembled WGS sequence"/>
</dbReference>
<dbReference type="AlphaFoldDB" id="A0A2I1RJB0"/>
<protein>
    <submittedName>
        <fullName evidence="1">Uncharacterized protein</fullName>
    </submittedName>
</protein>
<evidence type="ECO:0000313" key="2">
    <source>
        <dbReference type="Proteomes" id="UP000234914"/>
    </source>
</evidence>
<sequence length="61" mass="7231">MKTKQQNTSVVKSGINVRRMACQSLSAVPFKLKLNKIEKEKVWQLPHFLTINKIQVFWRLF</sequence>